<sequence>MANAVNGKNVMLYWHRTDVDPEVDVAFACSTNCSFSVNVDQVEVTSVTSAWFREYKNDIATWSISCDGLVILSGFSYLFMLNKQLAREPIEVNFVIDNGVDGLVIINGICNITSINIGAPVRDVATYNVTLQGTGAYGTTGTSITPAGIVIRGGYVYNKEYTAAGGETTITWVDMIGKDCVYVSRGGIDCQAIITSGTPVDEEVKWNSITGVLTFSRALDSGEFVRGLFN</sequence>
<evidence type="ECO:0000256" key="1">
    <source>
        <dbReference type="SAM" id="Phobius"/>
    </source>
</evidence>
<reference evidence="2" key="1">
    <citation type="submission" date="2020-04" db="EMBL/GenBank/DDBJ databases">
        <authorList>
            <person name="Chiriac C."/>
            <person name="Salcher M."/>
            <person name="Ghai R."/>
            <person name="Kavagutti S V."/>
        </authorList>
    </citation>
    <scope>NUCLEOTIDE SEQUENCE</scope>
</reference>
<gene>
    <name evidence="2" type="ORF">UFOVP463_2</name>
</gene>
<protein>
    <submittedName>
        <fullName evidence="2">Phage major tail protein TP901-1</fullName>
    </submittedName>
</protein>
<proteinExistence type="predicted"/>
<dbReference type="Pfam" id="PF06199">
    <property type="entry name" value="Phage_tail_2"/>
    <property type="match status" value="1"/>
</dbReference>
<name>A0A6J5MC28_9CAUD</name>
<keyword evidence="1" id="KW-0472">Membrane</keyword>
<organism evidence="2">
    <name type="scientific">uncultured Caudovirales phage</name>
    <dbReference type="NCBI Taxonomy" id="2100421"/>
    <lineage>
        <taxon>Viruses</taxon>
        <taxon>Duplodnaviria</taxon>
        <taxon>Heunggongvirae</taxon>
        <taxon>Uroviricota</taxon>
        <taxon>Caudoviricetes</taxon>
        <taxon>Peduoviridae</taxon>
        <taxon>Maltschvirus</taxon>
        <taxon>Maltschvirus maltsch</taxon>
    </lineage>
</organism>
<keyword evidence="1" id="KW-0812">Transmembrane</keyword>
<keyword evidence="1" id="KW-1133">Transmembrane helix</keyword>
<feature type="transmembrane region" description="Helical" evidence="1">
    <location>
        <begin position="59"/>
        <end position="80"/>
    </location>
</feature>
<dbReference type="EMBL" id="LR796433">
    <property type="protein sequence ID" value="CAB4143852.1"/>
    <property type="molecule type" value="Genomic_DNA"/>
</dbReference>
<dbReference type="InterPro" id="IPR011855">
    <property type="entry name" value="Phgtail_TP901_1"/>
</dbReference>
<evidence type="ECO:0000313" key="2">
    <source>
        <dbReference type="EMBL" id="CAB4143852.1"/>
    </source>
</evidence>
<accession>A0A6J5MC28</accession>